<dbReference type="GO" id="GO:0006412">
    <property type="term" value="P:translation"/>
    <property type="evidence" value="ECO:0007669"/>
    <property type="project" value="InterPro"/>
</dbReference>
<dbReference type="Pfam" id="PF00297">
    <property type="entry name" value="Ribosomal_L3"/>
    <property type="match status" value="1"/>
</dbReference>
<evidence type="ECO:0000313" key="1">
    <source>
        <dbReference type="EMBL" id="KAF0027962.1"/>
    </source>
</evidence>
<comment type="caution">
    <text evidence="1">The sequence shown here is derived from an EMBL/GenBank/DDBJ whole genome shotgun (WGS) entry which is preliminary data.</text>
</comment>
<gene>
    <name evidence="1" type="ORF">F2P81_020703</name>
</gene>
<reference evidence="1 2" key="1">
    <citation type="submission" date="2019-06" db="EMBL/GenBank/DDBJ databases">
        <title>Draft genomes of female and male turbot (Scophthalmus maximus).</title>
        <authorList>
            <person name="Xu H."/>
            <person name="Xu X.-W."/>
            <person name="Shao C."/>
            <person name="Chen S."/>
        </authorList>
    </citation>
    <scope>NUCLEOTIDE SEQUENCE [LARGE SCALE GENOMIC DNA]</scope>
    <source>
        <strain evidence="1">Ysfricsl-2016a</strain>
        <tissue evidence="1">Blood</tissue>
    </source>
</reference>
<name>A0A6A4SBA3_SCOMX</name>
<dbReference type="InterPro" id="IPR000597">
    <property type="entry name" value="Ribosomal_uL3"/>
</dbReference>
<sequence length="93" mass="10179">MLVSVEQPPPEGIISIILLSALHPGQQEGNGRGCGHCGDASRDCGVEFCDPSKLPLAPLLSFKTIFSEHVGDECNCRFHNDQYESKKKAFTKF</sequence>
<dbReference type="GO" id="GO:0003735">
    <property type="term" value="F:structural constituent of ribosome"/>
    <property type="evidence" value="ECO:0007669"/>
    <property type="project" value="InterPro"/>
</dbReference>
<evidence type="ECO:0000313" key="2">
    <source>
        <dbReference type="Proteomes" id="UP000438429"/>
    </source>
</evidence>
<dbReference type="Proteomes" id="UP000438429">
    <property type="component" value="Unassembled WGS sequence"/>
</dbReference>
<protein>
    <submittedName>
        <fullName evidence="1">Uncharacterized protein</fullName>
    </submittedName>
</protein>
<dbReference type="GO" id="GO:0005840">
    <property type="term" value="C:ribosome"/>
    <property type="evidence" value="ECO:0007669"/>
    <property type="project" value="InterPro"/>
</dbReference>
<dbReference type="AlphaFoldDB" id="A0A6A4SBA3"/>
<dbReference type="EMBL" id="VEVO01000018">
    <property type="protein sequence ID" value="KAF0027962.1"/>
    <property type="molecule type" value="Genomic_DNA"/>
</dbReference>
<accession>A0A6A4SBA3</accession>
<proteinExistence type="predicted"/>
<organism evidence="1 2">
    <name type="scientific">Scophthalmus maximus</name>
    <name type="common">Turbot</name>
    <name type="synonym">Psetta maxima</name>
    <dbReference type="NCBI Taxonomy" id="52904"/>
    <lineage>
        <taxon>Eukaryota</taxon>
        <taxon>Metazoa</taxon>
        <taxon>Chordata</taxon>
        <taxon>Craniata</taxon>
        <taxon>Vertebrata</taxon>
        <taxon>Euteleostomi</taxon>
        <taxon>Actinopterygii</taxon>
        <taxon>Neopterygii</taxon>
        <taxon>Teleostei</taxon>
        <taxon>Neoteleostei</taxon>
        <taxon>Acanthomorphata</taxon>
        <taxon>Carangaria</taxon>
        <taxon>Pleuronectiformes</taxon>
        <taxon>Pleuronectoidei</taxon>
        <taxon>Scophthalmidae</taxon>
        <taxon>Scophthalmus</taxon>
    </lineage>
</organism>